<proteinExistence type="inferred from homology"/>
<feature type="compositionally biased region" description="Basic and acidic residues" evidence="2">
    <location>
        <begin position="1042"/>
        <end position="1052"/>
    </location>
</feature>
<dbReference type="Proteomes" id="UP000186817">
    <property type="component" value="Unassembled WGS sequence"/>
</dbReference>
<feature type="region of interest" description="Disordered" evidence="2">
    <location>
        <begin position="1042"/>
        <end position="1063"/>
    </location>
</feature>
<comment type="similarity">
    <text evidence="1">Belongs to the protein kinase superfamily. ADCK protein kinase family.</text>
</comment>
<feature type="region of interest" description="Disordered" evidence="2">
    <location>
        <begin position="688"/>
        <end position="715"/>
    </location>
</feature>
<gene>
    <name evidence="4" type="ORF">AK812_SmicGene24205</name>
</gene>
<protein>
    <recommendedName>
        <fullName evidence="3">ABC1 atypical kinase-like domain-containing protein</fullName>
    </recommendedName>
</protein>
<dbReference type="CDD" id="cd05121">
    <property type="entry name" value="ABC1_ADCK3-like"/>
    <property type="match status" value="1"/>
</dbReference>
<dbReference type="PANTHER" id="PTHR10566">
    <property type="entry name" value="CHAPERONE-ACTIVITY OF BC1 COMPLEX CABC1 -RELATED"/>
    <property type="match status" value="1"/>
</dbReference>
<feature type="domain" description="ABC1 atypical kinase-like" evidence="3">
    <location>
        <begin position="326"/>
        <end position="532"/>
    </location>
</feature>
<dbReference type="OrthoDB" id="430388at2759"/>
<feature type="region of interest" description="Disordered" evidence="2">
    <location>
        <begin position="955"/>
        <end position="989"/>
    </location>
</feature>
<dbReference type="PANTHER" id="PTHR10566:SF123">
    <property type="entry name" value="PROTEIN KINASE SUPERFAMILY PROTEIN"/>
    <property type="match status" value="1"/>
</dbReference>
<comment type="caution">
    <text evidence="4">The sequence shown here is derived from an EMBL/GenBank/DDBJ whole genome shotgun (WGS) entry which is preliminary data.</text>
</comment>
<dbReference type="SUPFAM" id="SSF56112">
    <property type="entry name" value="Protein kinase-like (PK-like)"/>
    <property type="match status" value="1"/>
</dbReference>
<dbReference type="InterPro" id="IPR050154">
    <property type="entry name" value="UbiB_kinase"/>
</dbReference>
<feature type="compositionally biased region" description="Gly residues" evidence="2">
    <location>
        <begin position="978"/>
        <end position="988"/>
    </location>
</feature>
<evidence type="ECO:0000259" key="3">
    <source>
        <dbReference type="Pfam" id="PF03109"/>
    </source>
</evidence>
<accession>A0A1Q9DFA5</accession>
<evidence type="ECO:0000256" key="2">
    <source>
        <dbReference type="SAM" id="MobiDB-lite"/>
    </source>
</evidence>
<dbReference type="InterPro" id="IPR011009">
    <property type="entry name" value="Kinase-like_dom_sf"/>
</dbReference>
<dbReference type="AlphaFoldDB" id="A0A1Q9DFA5"/>
<sequence length="1084" mass="119210">MAFANCGTFILAHTSRREELPRTKLPPQDKVAELLAPGIEEPRHAKPRRPQISTFEEAYPGLIPGRESGGLRAMQAQVTQGRRSARPAEVGWAEDCGSVLLCAFLCLSAAVSPSKLRFAAMERRERRWVWRASLALGLVAAGGGWSLRALGAFLGPVGPSPRAAREVGLRFNDGDKDLLAAQSLEISAYDALPRKFDRGVLLDFFSSRPAEIAWRWSEILGELWPAWNLWHSEESLPAGQRTRGAVLRTALSKLGPIFVKIGQTLSERPDLIGEEACEELKLLQQENEPFSTDVAFAMILEDLGHKGPLSPGGYTSKDGDPTAAPLLAEISPDPVAAASLGQVYYAKTLDGREVAIKVQRPGSLRQVALDWTCWALGLMLMDFYWGGQGDEYPKIADEVAQGVFKELDYHNEARNAAIFLKKHKFLPFVTAPEWVPELTGPEGTARVLTLSWIHGRKLQEIESKEERMQMVDMAVEACVSSLVFTGFVHADPHAGNMLLTADGRLAFLDFGLMGTVEPRIMEGFAAGIQHLLAERWLPLAKVMQDVGFMAVGEEGGFKKVVDPSARVFEYTSCPDEEFAAALEAQMKAEEGGLSRFGALAGALTKLSDRYHMTMPGYIILFIRTFLTLEGIAGVVKPDFNIYEASLPYALQRALSPKTEEAVAALRETWVTDTGAPRWDTLNALAQSLSEPDRQSQGGPESGPQNSSPSSPSYGEVLRRVLQSPEGRALRRILVDLDFRQLLLGLAGPQGAQVRSAASQALAARLFQKEAKGATNSSPQAAKAAKAKKPSPLPESGDGVSAAFQRQQERRATKALRVIRGLQLRRLRRPLPALMAAVAFLGLTCKVSFSAFRRAFEVQATERTVVQEPAEVWRQQLQKDSVPQEALVAASRSEWQRQRRSREDQEMRWRRQLKLQQQGQQTHAQPAVASQSYPCVWKGGPWAQFQRLWALKPFGSSQGRAQRKGQRSERTDAEKCGGRHGLGGVGGDLRGTATATASVIPAGLRPAKCIGDSFPDGIKLPLFGQDVPDPIWTTLGNAPWLERVRNRPPRPQDESPWLYEDDDSHPLRQKLTLATVRPCGQRSFD</sequence>
<feature type="compositionally biased region" description="Basic and acidic residues" evidence="2">
    <location>
        <begin position="965"/>
        <end position="976"/>
    </location>
</feature>
<organism evidence="4 5">
    <name type="scientific">Symbiodinium microadriaticum</name>
    <name type="common">Dinoflagellate</name>
    <name type="synonym">Zooxanthella microadriatica</name>
    <dbReference type="NCBI Taxonomy" id="2951"/>
    <lineage>
        <taxon>Eukaryota</taxon>
        <taxon>Sar</taxon>
        <taxon>Alveolata</taxon>
        <taxon>Dinophyceae</taxon>
        <taxon>Suessiales</taxon>
        <taxon>Symbiodiniaceae</taxon>
        <taxon>Symbiodinium</taxon>
    </lineage>
</organism>
<evidence type="ECO:0000313" key="5">
    <source>
        <dbReference type="Proteomes" id="UP000186817"/>
    </source>
</evidence>
<feature type="region of interest" description="Disordered" evidence="2">
    <location>
        <begin position="770"/>
        <end position="805"/>
    </location>
</feature>
<keyword evidence="5" id="KW-1185">Reference proteome</keyword>
<dbReference type="InterPro" id="IPR004147">
    <property type="entry name" value="ABC1_dom"/>
</dbReference>
<evidence type="ECO:0000256" key="1">
    <source>
        <dbReference type="ARBA" id="ARBA00009670"/>
    </source>
</evidence>
<evidence type="ECO:0000313" key="4">
    <source>
        <dbReference type="EMBL" id="OLP93866.1"/>
    </source>
</evidence>
<dbReference type="Pfam" id="PF03109">
    <property type="entry name" value="ABC1"/>
    <property type="match status" value="1"/>
</dbReference>
<reference evidence="4 5" key="1">
    <citation type="submission" date="2016-02" db="EMBL/GenBank/DDBJ databases">
        <title>Genome analysis of coral dinoflagellate symbionts highlights evolutionary adaptations to a symbiotic lifestyle.</title>
        <authorList>
            <person name="Aranda M."/>
            <person name="Li Y."/>
            <person name="Liew Y.J."/>
            <person name="Baumgarten S."/>
            <person name="Simakov O."/>
            <person name="Wilson M."/>
            <person name="Piel J."/>
            <person name="Ashoor H."/>
            <person name="Bougouffa S."/>
            <person name="Bajic V.B."/>
            <person name="Ryu T."/>
            <person name="Ravasi T."/>
            <person name="Bayer T."/>
            <person name="Micklem G."/>
            <person name="Kim H."/>
            <person name="Bhak J."/>
            <person name="Lajeunesse T.C."/>
            <person name="Voolstra C.R."/>
        </authorList>
    </citation>
    <scope>NUCLEOTIDE SEQUENCE [LARGE SCALE GENOMIC DNA]</scope>
    <source>
        <strain evidence="4 5">CCMP2467</strain>
    </source>
</reference>
<dbReference type="EMBL" id="LSRX01000566">
    <property type="protein sequence ID" value="OLP93866.1"/>
    <property type="molecule type" value="Genomic_DNA"/>
</dbReference>
<name>A0A1Q9DFA5_SYMMI</name>
<feature type="compositionally biased region" description="Low complexity" evidence="2">
    <location>
        <begin position="694"/>
        <end position="712"/>
    </location>
</feature>